<evidence type="ECO:0000256" key="5">
    <source>
        <dbReference type="ARBA" id="ARBA00022989"/>
    </source>
</evidence>
<evidence type="ECO:0000313" key="9">
    <source>
        <dbReference type="EMBL" id="MPM44583.1"/>
    </source>
</evidence>
<evidence type="ECO:0000256" key="7">
    <source>
        <dbReference type="SAM" id="Phobius"/>
    </source>
</evidence>
<evidence type="ECO:0000259" key="8">
    <source>
        <dbReference type="PROSITE" id="PS50928"/>
    </source>
</evidence>
<keyword evidence="3" id="KW-1003">Cell membrane</keyword>
<organism evidence="9">
    <name type="scientific">bioreactor metagenome</name>
    <dbReference type="NCBI Taxonomy" id="1076179"/>
    <lineage>
        <taxon>unclassified sequences</taxon>
        <taxon>metagenomes</taxon>
        <taxon>ecological metagenomes</taxon>
    </lineage>
</organism>
<keyword evidence="2" id="KW-0813">Transport</keyword>
<dbReference type="InterPro" id="IPR035906">
    <property type="entry name" value="MetI-like_sf"/>
</dbReference>
<keyword evidence="4 7" id="KW-0812">Transmembrane</keyword>
<name>A0A645A166_9ZZZZ</name>
<evidence type="ECO:0000256" key="2">
    <source>
        <dbReference type="ARBA" id="ARBA00022448"/>
    </source>
</evidence>
<comment type="subcellular location">
    <subcellularLocation>
        <location evidence="1">Cell membrane</location>
        <topology evidence="1">Multi-pass membrane protein</topology>
    </subcellularLocation>
</comment>
<dbReference type="Pfam" id="PF00528">
    <property type="entry name" value="BPD_transp_1"/>
    <property type="match status" value="1"/>
</dbReference>
<evidence type="ECO:0000256" key="6">
    <source>
        <dbReference type="ARBA" id="ARBA00023136"/>
    </source>
</evidence>
<feature type="transmembrane region" description="Helical" evidence="7">
    <location>
        <begin position="97"/>
        <end position="120"/>
    </location>
</feature>
<dbReference type="SUPFAM" id="SSF161098">
    <property type="entry name" value="MetI-like"/>
    <property type="match status" value="1"/>
</dbReference>
<dbReference type="AlphaFoldDB" id="A0A645A166"/>
<dbReference type="InterPro" id="IPR025966">
    <property type="entry name" value="OppC_N"/>
</dbReference>
<dbReference type="InterPro" id="IPR000515">
    <property type="entry name" value="MetI-like"/>
</dbReference>
<sequence>MESIAVNAPKKRKYKKSNLAKRNVEKFLRNKLAILGFCMIVVMMLLCAFAPLLSPYGSNDMSLSEIAQSPSLKHLLGTDKLGRDVFTRVLYGGRVSIMIGLLGALGGMVLGVFFGSLSGYIGGAFDAIMVKIAELVSSVPQALLVLVLVVISGQGMQNLIYVFIGTGWIATFRLTRGRFFSLREESFVEACRAFGISKTSIVFRHILPNCLGPVVVQLTLNTAGFILQEAALSFLGLGVPSNIVTWGNIMNAAKEIIVIYKYPWIWLSAGIAVAMFVLGVNYFGDGLRDVLDPNQL</sequence>
<dbReference type="PANTHER" id="PTHR43386:SF1">
    <property type="entry name" value="D,D-DIPEPTIDE TRANSPORT SYSTEM PERMEASE PROTEIN DDPC-RELATED"/>
    <property type="match status" value="1"/>
</dbReference>
<dbReference type="InterPro" id="IPR050366">
    <property type="entry name" value="BP-dependent_transpt_permease"/>
</dbReference>
<feature type="domain" description="ABC transmembrane type-1" evidence="8">
    <location>
        <begin position="93"/>
        <end position="284"/>
    </location>
</feature>
<proteinExistence type="predicted"/>
<comment type="caution">
    <text evidence="9">The sequence shown here is derived from an EMBL/GenBank/DDBJ whole genome shotgun (WGS) entry which is preliminary data.</text>
</comment>
<reference evidence="9" key="1">
    <citation type="submission" date="2019-08" db="EMBL/GenBank/DDBJ databases">
        <authorList>
            <person name="Kucharzyk K."/>
            <person name="Murdoch R.W."/>
            <person name="Higgins S."/>
            <person name="Loffler F."/>
        </authorList>
    </citation>
    <scope>NUCLEOTIDE SEQUENCE</scope>
</reference>
<evidence type="ECO:0000256" key="3">
    <source>
        <dbReference type="ARBA" id="ARBA00022475"/>
    </source>
</evidence>
<accession>A0A645A166</accession>
<feature type="transmembrane region" description="Helical" evidence="7">
    <location>
        <begin position="264"/>
        <end position="284"/>
    </location>
</feature>
<dbReference type="CDD" id="cd06261">
    <property type="entry name" value="TM_PBP2"/>
    <property type="match status" value="1"/>
</dbReference>
<feature type="transmembrane region" description="Helical" evidence="7">
    <location>
        <begin position="32"/>
        <end position="53"/>
    </location>
</feature>
<dbReference type="EMBL" id="VSSQ01010532">
    <property type="protein sequence ID" value="MPM44583.1"/>
    <property type="molecule type" value="Genomic_DNA"/>
</dbReference>
<keyword evidence="5 7" id="KW-1133">Transmembrane helix</keyword>
<protein>
    <submittedName>
        <fullName evidence="9">Oligopeptide transport system permease protein OppC</fullName>
    </submittedName>
</protein>
<dbReference type="PANTHER" id="PTHR43386">
    <property type="entry name" value="OLIGOPEPTIDE TRANSPORT SYSTEM PERMEASE PROTEIN APPC"/>
    <property type="match status" value="1"/>
</dbReference>
<evidence type="ECO:0000256" key="4">
    <source>
        <dbReference type="ARBA" id="ARBA00022692"/>
    </source>
</evidence>
<evidence type="ECO:0000256" key="1">
    <source>
        <dbReference type="ARBA" id="ARBA00004651"/>
    </source>
</evidence>
<keyword evidence="6 7" id="KW-0472">Membrane</keyword>
<gene>
    <name evidence="9" type="primary">oppC_12</name>
    <name evidence="9" type="ORF">SDC9_91262</name>
</gene>
<dbReference type="Gene3D" id="1.10.3720.10">
    <property type="entry name" value="MetI-like"/>
    <property type="match status" value="1"/>
</dbReference>
<dbReference type="GO" id="GO:0005886">
    <property type="term" value="C:plasma membrane"/>
    <property type="evidence" value="ECO:0007669"/>
    <property type="project" value="UniProtKB-SubCell"/>
</dbReference>
<dbReference type="Pfam" id="PF12911">
    <property type="entry name" value="OppC_N"/>
    <property type="match status" value="1"/>
</dbReference>
<dbReference type="PROSITE" id="PS50928">
    <property type="entry name" value="ABC_TM1"/>
    <property type="match status" value="1"/>
</dbReference>
<dbReference type="GO" id="GO:0055085">
    <property type="term" value="P:transmembrane transport"/>
    <property type="evidence" value="ECO:0007669"/>
    <property type="project" value="InterPro"/>
</dbReference>